<dbReference type="PANTHER" id="PTHR16021">
    <property type="entry name" value="MANSC DOMAIN CONTAINING PROTEIN 1"/>
    <property type="match status" value="1"/>
</dbReference>
<feature type="region of interest" description="Disordered" evidence="2">
    <location>
        <begin position="936"/>
        <end position="1051"/>
    </location>
</feature>
<feature type="compositionally biased region" description="Low complexity" evidence="2">
    <location>
        <begin position="372"/>
        <end position="393"/>
    </location>
</feature>
<sequence length="2028" mass="220624">MPTTQSVKARLRSARERRTKKIHSSSSSSNKNPPEGVDAILWDAMYPHGTGPSSSSASNESKRSSSPDDDRSTTSTYSGTSSHSKPSVTSSFTSNTTTTTALCQLLWARQWEASLQLLLQGNRQQVQQWCPLPCFGQNATGLPLHLVCAMRPLPPVEIVRTILQKYPEAAQQKASMWGLVPLHLAVDLRSSGGTTTKKQTTTKLSSLKSKAAAVVGWSSHTNKMVQPQKNHHHQRGSDIVPAVASSDSSSSFSSSTSITSHNIDDNLSSLGSSASSTAHQQHPQSQEDDMTNHSRIIVLLLDVAPQALTMAEEFHGMLPLHIAVSSTPAQGGRVPPHAAQILQLLATTCPATLHTPDHAGDTPVKMAQRGHGATTSDPSGSSSRNSGSHTTSTVLSPQTTQLQMVSHLPDWKWNPILYPNNQDQTDVIVHNNNSNSTSGAIKPSKNQKIASLLVGSLDDLISTSSSSSSSSSASSSSSGDDANTDNGIFMPTPGNSSSSSSAASLSDNDDLSHEIQQLHSYESDLRKELEESIRLHCPIPVFQHDNNKAIHSSQPVQDGSKVTADTETTMTASYDDDVSSSMHLFRDDGDDDDDESMAMVMMTMTSSSISAVSSSNEEEEEATAADSIRTTALYSVGCDSLITTATASYHDVVTTASLDQDLEDLESNLRHELKTAKSYASFLRYSFENGAAGHERTTASVPIEETLDDKLAVQEATTTTTTTPDVQAVADSSTDKAGHDANKNTPMMRQGENPCVAVVPERKDPASEELVPVALPNISNSEFSIAGTSGEEEQEHQGADKEGCRAAVEDPSQTANKEDCRDNEDDESNSADWKLTMSFALTRQNAMPAMIVPDNDDVWDEIPLSESAKSSAVPLDDGDTAKEDPVQDFRRHDKIFRDKEEPMVQSMRMPPRKAKSELPVSRDNFPSIFYGLPSIQEANSQVENEEADAAGRSPIEVPPESHLVEACKHTGDNRVMPSIQEHQDVRTPPSRPEDLDGADDERPLELEELQESEEKVGKDNRLHGAEQHDAKGQPEQLAGVETSRGSKADHNECDQVNTDIEAVNAVESVEAKSCSHDLVYPPNAEAVLDDDGDVLIVWERIAAVAPSLGSLKLSIEEHKIVSESCCSSAVLIQPTRFPTTGTTTTTHLDRQDPQPVFKTPTPEAKKALIKQEQSQTEPERAEANCSSLSPPLLAKATSADGLAAEVSVNTPPKSGVQCASNNLTQLTEELQRLQAENESHILEMERLKKRVSIITEIKGVNYEDLRRALQDVCKQDKSSRSTASSVSSPLSALDVLDEWHQELNADAEEGVAHPFDEQRCPSTPSLSPPRIIKTNDGIGRWFNTSPCNPDDALPVSENQAQHQDRFPDTCEAVLDLEGSLGDWCDELLAELAATGGRKDASRQSGIEPQDEHLANGLKCHPKSDTLKLYQSETSTSDSCVPTKRSHATPQDKATCNKEGQVRGKFLDEQDRNLGQHLGSLLSSDSELSESSPLQILELDNGSDEREAGSSSVSFEDEPSVKNCSEEQSCQNQAKAKAADTLEHDQSQGQPEPMQVAWRYSDAIKILDAIEEESFVSSSIVSLEIAPEDKPRATQQSEEAGQPPQHSLLADTEGTRALLDEDETIDEEESFAQQVTAEDEEATSSQPATPQDEEEFPVVREVDAFQLEQTNLDDEEEKSKRKRRLRELVQCRKSQRPFLDAEEVIKKLFPTNLENPNTIYRVDLLDQTFEDIWKCALEQTGSDVFSPPSKDEIASSIIIYDPRCLAQAISSQKMFVLSGAMEEIVVNDLANDLMEEESSSSDTSGIVASIGKPKRAMISLNDEHASQDRDFRSSTPEETTPPIGCCALDLGDLWACIEATDAALAKVGKMAEEAQKTCNRLFGCGGKSEPQVSPSSMAASTRREQENLAACNAQLRSKRRNLDEKSVSAGLLSFMDQLIDDVEETIFGLSRYSDTLSRREKRISSRQEVETQSKVDKFGRKDDETVTEVGLFELGAFGSRIPIVVRSSKTSSVGGSTITDLSIKRSGWL</sequence>
<evidence type="ECO:0000313" key="3">
    <source>
        <dbReference type="EMBL" id="CAB9505152.1"/>
    </source>
</evidence>
<feature type="compositionally biased region" description="Low complexity" evidence="2">
    <location>
        <begin position="267"/>
        <end position="276"/>
    </location>
</feature>
<feature type="region of interest" description="Disordered" evidence="2">
    <location>
        <begin position="786"/>
        <end position="831"/>
    </location>
</feature>
<feature type="compositionally biased region" description="Low complexity" evidence="2">
    <location>
        <begin position="463"/>
        <end position="478"/>
    </location>
</feature>
<feature type="compositionally biased region" description="Low complexity" evidence="2">
    <location>
        <begin position="495"/>
        <end position="506"/>
    </location>
</feature>
<feature type="region of interest" description="Disordered" evidence="2">
    <location>
        <begin position="1628"/>
        <end position="1656"/>
    </location>
</feature>
<feature type="compositionally biased region" description="Basic residues" evidence="2">
    <location>
        <begin position="9"/>
        <end position="23"/>
    </location>
</feature>
<evidence type="ECO:0000256" key="1">
    <source>
        <dbReference type="SAM" id="Coils"/>
    </source>
</evidence>
<dbReference type="InterPro" id="IPR052660">
    <property type="entry name" value="Erythrocyte_Invasion_ImmMod"/>
</dbReference>
<feature type="region of interest" description="Disordered" evidence="2">
    <location>
        <begin position="223"/>
        <end position="291"/>
    </location>
</feature>
<feature type="region of interest" description="Disordered" evidence="2">
    <location>
        <begin position="1310"/>
        <end position="1331"/>
    </location>
</feature>
<feature type="region of interest" description="Disordered" evidence="2">
    <location>
        <begin position="1586"/>
        <end position="1609"/>
    </location>
</feature>
<feature type="compositionally biased region" description="Basic and acidic residues" evidence="2">
    <location>
        <begin position="879"/>
        <end position="902"/>
    </location>
</feature>
<feature type="region of interest" description="Disordered" evidence="2">
    <location>
        <begin position="1"/>
        <end position="94"/>
    </location>
</feature>
<dbReference type="PANTHER" id="PTHR16021:SF13">
    <property type="entry name" value="ETS DOMAIN-CONTAINING PROTEIN-RELATED"/>
    <property type="match status" value="1"/>
</dbReference>
<feature type="compositionally biased region" description="Polar residues" evidence="2">
    <location>
        <begin position="1521"/>
        <end position="1533"/>
    </location>
</feature>
<dbReference type="EMBL" id="CAICTM010000219">
    <property type="protein sequence ID" value="CAB9505152.1"/>
    <property type="molecule type" value="Genomic_DNA"/>
</dbReference>
<dbReference type="Proteomes" id="UP001153069">
    <property type="component" value="Unassembled WGS sequence"/>
</dbReference>
<protein>
    <submittedName>
        <fullName evidence="3">Uncharacterized protein</fullName>
    </submittedName>
</protein>
<feature type="compositionally biased region" description="Basic and acidic residues" evidence="2">
    <location>
        <begin position="60"/>
        <end position="72"/>
    </location>
</feature>
<evidence type="ECO:0000313" key="4">
    <source>
        <dbReference type="Proteomes" id="UP001153069"/>
    </source>
</evidence>
<feature type="compositionally biased region" description="Basic and acidic residues" evidence="2">
    <location>
        <begin position="1536"/>
        <end position="1545"/>
    </location>
</feature>
<feature type="compositionally biased region" description="Basic and acidic residues" evidence="2">
    <location>
        <begin position="1012"/>
        <end position="1032"/>
    </location>
</feature>
<feature type="region of interest" description="Disordered" evidence="2">
    <location>
        <begin position="354"/>
        <end position="398"/>
    </location>
</feature>
<gene>
    <name evidence="3" type="ORF">SEMRO_220_G090750.1</name>
</gene>
<feature type="compositionally biased region" description="Basic and acidic residues" evidence="2">
    <location>
        <begin position="795"/>
        <end position="808"/>
    </location>
</feature>
<feature type="compositionally biased region" description="Basic and acidic residues" evidence="2">
    <location>
        <begin position="733"/>
        <end position="742"/>
    </location>
</feature>
<feature type="region of interest" description="Disordered" evidence="2">
    <location>
        <begin position="1396"/>
        <end position="1419"/>
    </location>
</feature>
<accession>A0A9N8H9W9</accession>
<evidence type="ECO:0000256" key="2">
    <source>
        <dbReference type="SAM" id="MobiDB-lite"/>
    </source>
</evidence>
<organism evidence="3 4">
    <name type="scientific">Seminavis robusta</name>
    <dbReference type="NCBI Taxonomy" id="568900"/>
    <lineage>
        <taxon>Eukaryota</taxon>
        <taxon>Sar</taxon>
        <taxon>Stramenopiles</taxon>
        <taxon>Ochrophyta</taxon>
        <taxon>Bacillariophyta</taxon>
        <taxon>Bacillariophyceae</taxon>
        <taxon>Bacillariophycidae</taxon>
        <taxon>Naviculales</taxon>
        <taxon>Naviculaceae</taxon>
        <taxon>Seminavis</taxon>
    </lineage>
</organism>
<feature type="region of interest" description="Disordered" evidence="2">
    <location>
        <begin position="1433"/>
        <end position="1457"/>
    </location>
</feature>
<feature type="region of interest" description="Disordered" evidence="2">
    <location>
        <begin position="730"/>
        <end position="750"/>
    </location>
</feature>
<keyword evidence="1" id="KW-0175">Coiled coil</keyword>
<keyword evidence="4" id="KW-1185">Reference proteome</keyword>
<feature type="region of interest" description="Disordered" evidence="2">
    <location>
        <begin position="1498"/>
        <end position="1554"/>
    </location>
</feature>
<feature type="region of interest" description="Disordered" evidence="2">
    <location>
        <begin position="463"/>
        <end position="509"/>
    </location>
</feature>
<feature type="compositionally biased region" description="Low complexity" evidence="2">
    <location>
        <begin position="73"/>
        <end position="94"/>
    </location>
</feature>
<feature type="region of interest" description="Disordered" evidence="2">
    <location>
        <begin position="1165"/>
        <end position="1186"/>
    </location>
</feature>
<feature type="compositionally biased region" description="Basic and acidic residues" evidence="2">
    <location>
        <begin position="1310"/>
        <end position="1319"/>
    </location>
</feature>
<feature type="coiled-coil region" evidence="1">
    <location>
        <begin position="1216"/>
        <end position="1250"/>
    </location>
</feature>
<feature type="region of interest" description="Disordered" evidence="2">
    <location>
        <begin position="867"/>
        <end position="920"/>
    </location>
</feature>
<name>A0A9N8H9W9_9STRA</name>
<reference evidence="3" key="1">
    <citation type="submission" date="2020-06" db="EMBL/GenBank/DDBJ databases">
        <authorList>
            <consortium name="Plant Systems Biology data submission"/>
        </authorList>
    </citation>
    <scope>NUCLEOTIDE SEQUENCE</scope>
    <source>
        <strain evidence="3">D6</strain>
    </source>
</reference>
<feature type="compositionally biased region" description="Basic and acidic residues" evidence="2">
    <location>
        <begin position="962"/>
        <end position="972"/>
    </location>
</feature>
<comment type="caution">
    <text evidence="3">The sequence shown here is derived from an EMBL/GenBank/DDBJ whole genome shotgun (WGS) entry which is preliminary data.</text>
</comment>
<proteinExistence type="predicted"/>
<feature type="compositionally biased region" description="Low complexity" evidence="2">
    <location>
        <begin position="237"/>
        <end position="260"/>
    </location>
</feature>